<dbReference type="Pfam" id="PF00528">
    <property type="entry name" value="BPD_transp_1"/>
    <property type="match status" value="1"/>
</dbReference>
<feature type="transmembrane region" description="Helical" evidence="9">
    <location>
        <begin position="20"/>
        <end position="45"/>
    </location>
</feature>
<dbReference type="NCBIfam" id="TIGR02138">
    <property type="entry name" value="phosphate_pstC"/>
    <property type="match status" value="1"/>
</dbReference>
<feature type="transmembrane region" description="Helical" evidence="9">
    <location>
        <begin position="165"/>
        <end position="184"/>
    </location>
</feature>
<name>A0A2U1T2S7_9MICO</name>
<feature type="transmembrane region" description="Helical" evidence="9">
    <location>
        <begin position="111"/>
        <end position="131"/>
    </location>
</feature>
<feature type="transmembrane region" description="Helical" evidence="9">
    <location>
        <begin position="276"/>
        <end position="301"/>
    </location>
</feature>
<dbReference type="PANTHER" id="PTHR30425:SF1">
    <property type="entry name" value="PHOSPHATE TRANSPORT SYSTEM PERMEASE PROTEIN PSTC"/>
    <property type="match status" value="1"/>
</dbReference>
<dbReference type="RefSeq" id="WP_108514980.1">
    <property type="nucleotide sequence ID" value="NZ_CP026951.1"/>
</dbReference>
<dbReference type="PANTHER" id="PTHR30425">
    <property type="entry name" value="PHOSPHATE TRANSPORT SYSTEM PERMEASE PROTEIN PST"/>
    <property type="match status" value="1"/>
</dbReference>
<dbReference type="OrthoDB" id="9785113at2"/>
<keyword evidence="7 9" id="KW-1133">Transmembrane helix</keyword>
<evidence type="ECO:0000256" key="1">
    <source>
        <dbReference type="ARBA" id="ARBA00004651"/>
    </source>
</evidence>
<keyword evidence="8 9" id="KW-0472">Membrane</keyword>
<dbReference type="InterPro" id="IPR035906">
    <property type="entry name" value="MetI-like_sf"/>
</dbReference>
<keyword evidence="4 10" id="KW-1003">Cell membrane</keyword>
<evidence type="ECO:0000256" key="10">
    <source>
        <dbReference type="RuleBase" id="RU363054"/>
    </source>
</evidence>
<evidence type="ECO:0000259" key="11">
    <source>
        <dbReference type="PROSITE" id="PS50928"/>
    </source>
</evidence>
<dbReference type="InterPro" id="IPR011864">
    <property type="entry name" value="Phosphate_PstC"/>
</dbReference>
<dbReference type="InterPro" id="IPR051124">
    <property type="entry name" value="Phosphate_Transport_Permease"/>
</dbReference>
<comment type="caution">
    <text evidence="12">The sequence shown here is derived from an EMBL/GenBank/DDBJ whole genome shotgun (WGS) entry which is preliminary data.</text>
</comment>
<feature type="domain" description="ABC transmembrane type-1" evidence="11">
    <location>
        <begin position="74"/>
        <end position="301"/>
    </location>
</feature>
<evidence type="ECO:0000313" key="12">
    <source>
        <dbReference type="EMBL" id="PWB98158.1"/>
    </source>
</evidence>
<dbReference type="CDD" id="cd06261">
    <property type="entry name" value="TM_PBP2"/>
    <property type="match status" value="1"/>
</dbReference>
<comment type="similarity">
    <text evidence="2 10">Belongs to the binding-protein-dependent transport system permease family. CysTW subfamily.</text>
</comment>
<dbReference type="GO" id="GO:0005315">
    <property type="term" value="F:phosphate transmembrane transporter activity"/>
    <property type="evidence" value="ECO:0007669"/>
    <property type="project" value="InterPro"/>
</dbReference>
<sequence>MTRPATAQRIQAKQRLGDRIFSSTALTAGTLILAILAAVAAFLFIEATPAITADPNEIDILGGQNFWAYVWPLVFGTLWASALALLMAVPVSIGIALFISHYAPRRLASGLGYIIDLLAAVPSVVFGLWGANVLAPAVQPLYTWLTENLGWIPFFAPPASGTGRTILTAAIVLAVMVLPIITALSREVFLQTPVLHEEAALALGATRWEMIRTAVLPFGRPGIVSASMLGLGRALGETMAVAMVLSASGGITWALLTPSNPGTIAANIALRFPEAFGLNINLLIATGLILFAITLVVNMIARWIINRRSEFSGAN</sequence>
<keyword evidence="5 10" id="KW-0592">Phosphate transport</keyword>
<keyword evidence="6 9" id="KW-0812">Transmembrane</keyword>
<gene>
    <name evidence="12" type="primary">pstC</name>
    <name evidence="12" type="ORF">DF220_10210</name>
</gene>
<dbReference type="KEGG" id="salc:C2138_01515"/>
<dbReference type="GO" id="GO:0006817">
    <property type="term" value="P:phosphate ion transport"/>
    <property type="evidence" value="ECO:0007669"/>
    <property type="project" value="UniProtKB-KW"/>
</dbReference>
<evidence type="ECO:0000256" key="4">
    <source>
        <dbReference type="ARBA" id="ARBA00022475"/>
    </source>
</evidence>
<dbReference type="Proteomes" id="UP000244978">
    <property type="component" value="Unassembled WGS sequence"/>
</dbReference>
<dbReference type="GO" id="GO:0005886">
    <property type="term" value="C:plasma membrane"/>
    <property type="evidence" value="ECO:0007669"/>
    <property type="project" value="UniProtKB-SubCell"/>
</dbReference>
<evidence type="ECO:0000256" key="8">
    <source>
        <dbReference type="ARBA" id="ARBA00023136"/>
    </source>
</evidence>
<evidence type="ECO:0000256" key="5">
    <source>
        <dbReference type="ARBA" id="ARBA00022592"/>
    </source>
</evidence>
<evidence type="ECO:0000256" key="6">
    <source>
        <dbReference type="ARBA" id="ARBA00022692"/>
    </source>
</evidence>
<comment type="subcellular location">
    <subcellularLocation>
        <location evidence="1 9">Cell membrane</location>
        <topology evidence="1 9">Multi-pass membrane protein</topology>
    </subcellularLocation>
</comment>
<proteinExistence type="inferred from homology"/>
<dbReference type="InterPro" id="IPR000515">
    <property type="entry name" value="MetI-like"/>
</dbReference>
<reference evidence="13" key="1">
    <citation type="submission" date="2018-04" db="EMBL/GenBank/DDBJ databases">
        <authorList>
            <person name="Liu S."/>
            <person name="Wang Z."/>
            <person name="Li J."/>
        </authorList>
    </citation>
    <scope>NUCLEOTIDE SEQUENCE [LARGE SCALE GENOMIC DNA]</scope>
    <source>
        <strain evidence="13">S1194</strain>
    </source>
</reference>
<evidence type="ECO:0000256" key="9">
    <source>
        <dbReference type="RuleBase" id="RU363032"/>
    </source>
</evidence>
<dbReference type="SUPFAM" id="SSF161098">
    <property type="entry name" value="MetI-like"/>
    <property type="match status" value="1"/>
</dbReference>
<dbReference type="EMBL" id="QEEX01000001">
    <property type="protein sequence ID" value="PWB98158.1"/>
    <property type="molecule type" value="Genomic_DNA"/>
</dbReference>
<keyword evidence="13" id="KW-1185">Reference proteome</keyword>
<feature type="transmembrane region" description="Helical" evidence="9">
    <location>
        <begin position="238"/>
        <end position="256"/>
    </location>
</feature>
<evidence type="ECO:0000256" key="7">
    <source>
        <dbReference type="ARBA" id="ARBA00022989"/>
    </source>
</evidence>
<dbReference type="PROSITE" id="PS50928">
    <property type="entry name" value="ABC_TM1"/>
    <property type="match status" value="1"/>
</dbReference>
<evidence type="ECO:0000313" key="13">
    <source>
        <dbReference type="Proteomes" id="UP000244978"/>
    </source>
</evidence>
<accession>A0A2U1T2S7</accession>
<keyword evidence="3 9" id="KW-0813">Transport</keyword>
<dbReference type="Gene3D" id="1.10.3720.10">
    <property type="entry name" value="MetI-like"/>
    <property type="match status" value="1"/>
</dbReference>
<protein>
    <recommendedName>
        <fullName evidence="10">Phosphate transport system permease protein</fullName>
    </recommendedName>
</protein>
<evidence type="ECO:0000256" key="3">
    <source>
        <dbReference type="ARBA" id="ARBA00022448"/>
    </source>
</evidence>
<evidence type="ECO:0000256" key="2">
    <source>
        <dbReference type="ARBA" id="ARBA00007069"/>
    </source>
</evidence>
<dbReference type="AlphaFoldDB" id="A0A2U1T2S7"/>
<organism evidence="12 13">
    <name type="scientific">Homoserinimonas hongtaonis</name>
    <dbReference type="NCBI Taxonomy" id="2079791"/>
    <lineage>
        <taxon>Bacteria</taxon>
        <taxon>Bacillati</taxon>
        <taxon>Actinomycetota</taxon>
        <taxon>Actinomycetes</taxon>
        <taxon>Micrococcales</taxon>
        <taxon>Microbacteriaceae</taxon>
        <taxon>Homoserinimonas</taxon>
    </lineage>
</organism>
<comment type="function">
    <text evidence="10">Part of the binding-protein-dependent transport system for phosphate; probably responsible for the translocation of the substrate across the membrane.</text>
</comment>
<feature type="transmembrane region" description="Helical" evidence="9">
    <location>
        <begin position="69"/>
        <end position="99"/>
    </location>
</feature>